<feature type="domain" description="Helicase ATP-binding" evidence="13">
    <location>
        <begin position="208"/>
        <end position="374"/>
    </location>
</feature>
<dbReference type="Pfam" id="PF18074">
    <property type="entry name" value="PriA_C"/>
    <property type="match status" value="1"/>
</dbReference>
<dbReference type="NCBIfam" id="TIGR00595">
    <property type="entry name" value="priA"/>
    <property type="match status" value="1"/>
</dbReference>
<dbReference type="GO" id="GO:1990077">
    <property type="term" value="C:primosome complex"/>
    <property type="evidence" value="ECO:0007669"/>
    <property type="project" value="UniProtKB-UniRule"/>
</dbReference>
<dbReference type="InterPro" id="IPR041222">
    <property type="entry name" value="PriA_3primeBD"/>
</dbReference>
<dbReference type="HAMAP" id="MF_00983">
    <property type="entry name" value="PriA"/>
    <property type="match status" value="1"/>
</dbReference>
<keyword evidence="8 12" id="KW-0067">ATP-binding</keyword>
<evidence type="ECO:0000256" key="1">
    <source>
        <dbReference type="ARBA" id="ARBA00022515"/>
    </source>
</evidence>
<dbReference type="InterPro" id="IPR011545">
    <property type="entry name" value="DEAD/DEAH_box_helicase_dom"/>
</dbReference>
<evidence type="ECO:0000256" key="3">
    <source>
        <dbReference type="ARBA" id="ARBA00022723"/>
    </source>
</evidence>
<protein>
    <recommendedName>
        <fullName evidence="12">Replication restart protein PriA</fullName>
    </recommendedName>
    <alternativeName>
        <fullName evidence="12">ATP-dependent DNA helicase PriA</fullName>
        <ecNumber evidence="12">5.6.2.4</ecNumber>
    </alternativeName>
    <alternativeName>
        <fullName evidence="12">DNA 3'-5' helicase PriA</fullName>
    </alternativeName>
</protein>
<evidence type="ECO:0000256" key="4">
    <source>
        <dbReference type="ARBA" id="ARBA00022741"/>
    </source>
</evidence>
<comment type="function">
    <text evidence="12">Initiates the restart of stalled replication forks, which reloads the replicative helicase on sites other than the origin of replication. Recognizes and binds to abandoned replication forks and remodels them to uncover a helicase loading site. Promotes assembly of the primosome at these replication forks.</text>
</comment>
<gene>
    <name evidence="12" type="primary">priA</name>
    <name evidence="14" type="ORF">GQE98_02185</name>
</gene>
<dbReference type="InterPro" id="IPR014001">
    <property type="entry name" value="Helicase_ATP-bd"/>
</dbReference>
<feature type="binding site" evidence="12">
    <location>
        <position position="478"/>
    </location>
    <ligand>
        <name>Zn(2+)</name>
        <dbReference type="ChEBI" id="CHEBI:29105"/>
        <label>1</label>
    </ligand>
</feature>
<feature type="binding site" evidence="12">
    <location>
        <position position="444"/>
    </location>
    <ligand>
        <name>Zn(2+)</name>
        <dbReference type="ChEBI" id="CHEBI:29105"/>
        <label>2</label>
    </ligand>
</feature>
<comment type="catalytic activity">
    <reaction evidence="11 12">
        <text>ATP + H2O = ADP + phosphate + H(+)</text>
        <dbReference type="Rhea" id="RHEA:13065"/>
        <dbReference type="ChEBI" id="CHEBI:15377"/>
        <dbReference type="ChEBI" id="CHEBI:15378"/>
        <dbReference type="ChEBI" id="CHEBI:30616"/>
        <dbReference type="ChEBI" id="CHEBI:43474"/>
        <dbReference type="ChEBI" id="CHEBI:456216"/>
        <dbReference type="EC" id="5.6.2.4"/>
    </reaction>
</comment>
<evidence type="ECO:0000259" key="13">
    <source>
        <dbReference type="PROSITE" id="PS51192"/>
    </source>
</evidence>
<name>A0A6L8W4L2_9PROT</name>
<dbReference type="PROSITE" id="PS51192">
    <property type="entry name" value="HELICASE_ATP_BIND_1"/>
    <property type="match status" value="1"/>
</dbReference>
<dbReference type="PANTHER" id="PTHR30580">
    <property type="entry name" value="PRIMOSOMAL PROTEIN N"/>
    <property type="match status" value="1"/>
</dbReference>
<evidence type="ECO:0000256" key="6">
    <source>
        <dbReference type="ARBA" id="ARBA00022806"/>
    </source>
</evidence>
<comment type="catalytic activity">
    <reaction evidence="12">
        <text>Couples ATP hydrolysis with the unwinding of duplex DNA by translocating in the 3'-5' direction.</text>
        <dbReference type="EC" id="5.6.2.4"/>
    </reaction>
</comment>
<dbReference type="RefSeq" id="WP_161313905.1">
    <property type="nucleotide sequence ID" value="NZ_WTUW01000001.1"/>
</dbReference>
<keyword evidence="4 12" id="KW-0547">Nucleotide-binding</keyword>
<dbReference type="GO" id="GO:0008270">
    <property type="term" value="F:zinc ion binding"/>
    <property type="evidence" value="ECO:0007669"/>
    <property type="project" value="UniProtKB-UniRule"/>
</dbReference>
<proteinExistence type="inferred from homology"/>
<sequence length="726" mass="79476">MSSTIKHRRVRVLLPLSIGDVYDYRAPASLDVEIGHFVTVPLGRREVTGVVWEEAIDSDLAEERMKDILAVLPCAKLPQQSLKFINWVSQYTMQRRGKVLRMAMSVPDALYPKAPRTGYRFTNKVPEKLTAARRRVLDIVSESGAQTATDIAAIAGVSVSVIKGLAEKGVLETVDLPAESPIEVPDGQFAEVELSPDQVSAANFLASAVGSHEFGVSLLEGVTGSGKTEVYFEAIAACLKEGRQSLVLLPEIALTAQLLARFEERFGVRPVEWHSDLGQSARRRNWRAVIEGRAGIVLGARSALFLPFAKLGLIVVDEEHESSFKQDEGVPYNARDMAVVRGKIGSFPVVLASATPSLESLMNAKMGKYEHLKLPSRYGGATLPNVNVIDLKLNSPGSQRWISEPLRVAIEETLSKKQQVMLFLNRRGYAPLTLCDSCGHRLQCPNCSAWLVEHRLMNRLQCHHCGYSTVLPKSCSECEAEESFKACGPGIERLVEEAEALFPDRKIAMMASDTISSPRAASEFVAAMESGEIEILIGTQIVAKGYHFPNLTLVGIIDADLGLSGGDLRAAERTYQLLSQVTGRAGRETNPGTVYLQSYLPEHPVIDAIVHQQGDDFFALEAEGRESAGMPPYGRLAALILSGANAESVARFAAGLARRAPMGEKITVLGPAPAPLSMIRGRHRYRFLVKCARDINIQSVLGKWLQGYKVPSDIRMQIDIDPYNFM</sequence>
<dbReference type="InterPro" id="IPR027417">
    <property type="entry name" value="P-loop_NTPase"/>
</dbReference>
<reference evidence="14 15" key="1">
    <citation type="submission" date="2019-12" db="EMBL/GenBank/DDBJ databases">
        <title>Snethiella sp. nov. sp. isolated from sea sand.</title>
        <authorList>
            <person name="Kim J."/>
            <person name="Jeong S.E."/>
            <person name="Jung H.S."/>
            <person name="Jeon C.O."/>
        </authorList>
    </citation>
    <scope>NUCLEOTIDE SEQUENCE [LARGE SCALE GENOMIC DNA]</scope>
    <source>
        <strain evidence="14 15">DP05</strain>
    </source>
</reference>
<dbReference type="CDD" id="cd18804">
    <property type="entry name" value="SF2_C_priA"/>
    <property type="match status" value="1"/>
</dbReference>
<keyword evidence="10 12" id="KW-0413">Isomerase</keyword>
<feature type="binding site" evidence="12">
    <location>
        <position position="462"/>
    </location>
    <ligand>
        <name>Zn(2+)</name>
        <dbReference type="ChEBI" id="CHEBI:29105"/>
        <label>2</label>
    </ligand>
</feature>
<evidence type="ECO:0000313" key="14">
    <source>
        <dbReference type="EMBL" id="MZR29434.1"/>
    </source>
</evidence>
<evidence type="ECO:0000256" key="7">
    <source>
        <dbReference type="ARBA" id="ARBA00022833"/>
    </source>
</evidence>
<dbReference type="Proteomes" id="UP000476030">
    <property type="component" value="Unassembled WGS sequence"/>
</dbReference>
<dbReference type="SUPFAM" id="SSF52540">
    <property type="entry name" value="P-loop containing nucleoside triphosphate hydrolases"/>
    <property type="match status" value="2"/>
</dbReference>
<feature type="binding site" evidence="12">
    <location>
        <position position="438"/>
    </location>
    <ligand>
        <name>Zn(2+)</name>
        <dbReference type="ChEBI" id="CHEBI:29105"/>
        <label>1</label>
    </ligand>
</feature>
<dbReference type="Pfam" id="PF00270">
    <property type="entry name" value="DEAD"/>
    <property type="match status" value="1"/>
</dbReference>
<keyword evidence="2 12" id="KW-0235">DNA replication</keyword>
<keyword evidence="1 12" id="KW-0639">Primosome</keyword>
<evidence type="ECO:0000256" key="2">
    <source>
        <dbReference type="ARBA" id="ARBA00022705"/>
    </source>
</evidence>
<dbReference type="Pfam" id="PF17764">
    <property type="entry name" value="PriA_3primeBD"/>
    <property type="match status" value="1"/>
</dbReference>
<feature type="binding site" evidence="12">
    <location>
        <position position="465"/>
    </location>
    <ligand>
        <name>Zn(2+)</name>
        <dbReference type="ChEBI" id="CHEBI:29105"/>
        <label>2</label>
    </ligand>
</feature>
<keyword evidence="5 12" id="KW-0378">Hydrolase</keyword>
<evidence type="ECO:0000256" key="10">
    <source>
        <dbReference type="ARBA" id="ARBA00023235"/>
    </source>
</evidence>
<dbReference type="NCBIfam" id="NF004070">
    <property type="entry name" value="PRK05580.2-2"/>
    <property type="match status" value="1"/>
</dbReference>
<dbReference type="InterPro" id="IPR041236">
    <property type="entry name" value="PriA_C"/>
</dbReference>
<dbReference type="CDD" id="cd17929">
    <property type="entry name" value="DEXHc_priA"/>
    <property type="match status" value="1"/>
</dbReference>
<dbReference type="GO" id="GO:0016787">
    <property type="term" value="F:hydrolase activity"/>
    <property type="evidence" value="ECO:0007669"/>
    <property type="project" value="UniProtKB-KW"/>
</dbReference>
<dbReference type="GO" id="GO:0006310">
    <property type="term" value="P:DNA recombination"/>
    <property type="evidence" value="ECO:0007669"/>
    <property type="project" value="InterPro"/>
</dbReference>
<evidence type="ECO:0000256" key="11">
    <source>
        <dbReference type="ARBA" id="ARBA00048988"/>
    </source>
</evidence>
<comment type="cofactor">
    <cofactor evidence="12">
        <name>Zn(2+)</name>
        <dbReference type="ChEBI" id="CHEBI:29105"/>
    </cofactor>
    <text evidence="12">Binds 2 zinc ions per subunit.</text>
</comment>
<dbReference type="GO" id="GO:0003677">
    <property type="term" value="F:DNA binding"/>
    <property type="evidence" value="ECO:0007669"/>
    <property type="project" value="UniProtKB-UniRule"/>
</dbReference>
<evidence type="ECO:0000256" key="12">
    <source>
        <dbReference type="HAMAP-Rule" id="MF_00983"/>
    </source>
</evidence>
<feature type="binding site" evidence="12">
    <location>
        <position position="475"/>
    </location>
    <ligand>
        <name>Zn(2+)</name>
        <dbReference type="ChEBI" id="CHEBI:29105"/>
        <label>1</label>
    </ligand>
</feature>
<dbReference type="Pfam" id="PF18319">
    <property type="entry name" value="Zn_ribbon_PriA"/>
    <property type="match status" value="1"/>
</dbReference>
<accession>A0A6L8W4L2</accession>
<evidence type="ECO:0000256" key="5">
    <source>
        <dbReference type="ARBA" id="ARBA00022801"/>
    </source>
</evidence>
<comment type="caution">
    <text evidence="14">The sequence shown here is derived from an EMBL/GenBank/DDBJ whole genome shotgun (WGS) entry which is preliminary data.</text>
</comment>
<feature type="binding site" evidence="12">
    <location>
        <position position="447"/>
    </location>
    <ligand>
        <name>Zn(2+)</name>
        <dbReference type="ChEBI" id="CHEBI:29105"/>
        <label>2</label>
    </ligand>
</feature>
<dbReference type="EC" id="5.6.2.4" evidence="12"/>
<dbReference type="InterPro" id="IPR042115">
    <property type="entry name" value="PriA_3primeBD_sf"/>
</dbReference>
<comment type="similarity">
    <text evidence="12">Belongs to the helicase family. PriA subfamily.</text>
</comment>
<evidence type="ECO:0000256" key="9">
    <source>
        <dbReference type="ARBA" id="ARBA00023125"/>
    </source>
</evidence>
<organism evidence="14 15">
    <name type="scientific">Sneathiella litorea</name>
    <dbReference type="NCBI Taxonomy" id="2606216"/>
    <lineage>
        <taxon>Bacteria</taxon>
        <taxon>Pseudomonadati</taxon>
        <taxon>Pseudomonadota</taxon>
        <taxon>Alphaproteobacteria</taxon>
        <taxon>Sneathiellales</taxon>
        <taxon>Sneathiellaceae</taxon>
        <taxon>Sneathiella</taxon>
    </lineage>
</organism>
<dbReference type="FunFam" id="3.40.50.300:FF:000489">
    <property type="entry name" value="Primosome assembly protein PriA"/>
    <property type="match status" value="1"/>
</dbReference>
<dbReference type="GO" id="GO:0006269">
    <property type="term" value="P:DNA replication, synthesis of primer"/>
    <property type="evidence" value="ECO:0007669"/>
    <property type="project" value="UniProtKB-KW"/>
</dbReference>
<feature type="binding site" evidence="12">
    <location>
        <position position="435"/>
    </location>
    <ligand>
        <name>Zn(2+)</name>
        <dbReference type="ChEBI" id="CHEBI:29105"/>
        <label>1</label>
    </ligand>
</feature>
<dbReference type="EMBL" id="WTUW01000001">
    <property type="protein sequence ID" value="MZR29434.1"/>
    <property type="molecule type" value="Genomic_DNA"/>
</dbReference>
<keyword evidence="7 12" id="KW-0862">Zinc</keyword>
<dbReference type="Gene3D" id="3.40.1440.60">
    <property type="entry name" value="PriA, 3(prime) DNA-binding domain"/>
    <property type="match status" value="1"/>
</dbReference>
<dbReference type="GO" id="GO:0006302">
    <property type="term" value="P:double-strand break repair"/>
    <property type="evidence" value="ECO:0007669"/>
    <property type="project" value="InterPro"/>
</dbReference>
<dbReference type="SMART" id="SM00487">
    <property type="entry name" value="DEXDc"/>
    <property type="match status" value="1"/>
</dbReference>
<keyword evidence="15" id="KW-1185">Reference proteome</keyword>
<dbReference type="GO" id="GO:0006270">
    <property type="term" value="P:DNA replication initiation"/>
    <property type="evidence" value="ECO:0007669"/>
    <property type="project" value="TreeGrafter"/>
</dbReference>
<comment type="subunit">
    <text evidence="12">Component of the replication restart primosome.</text>
</comment>
<dbReference type="GO" id="GO:0005524">
    <property type="term" value="F:ATP binding"/>
    <property type="evidence" value="ECO:0007669"/>
    <property type="project" value="UniProtKB-UniRule"/>
</dbReference>
<keyword evidence="6 12" id="KW-0347">Helicase</keyword>
<evidence type="ECO:0000313" key="15">
    <source>
        <dbReference type="Proteomes" id="UP000476030"/>
    </source>
</evidence>
<evidence type="ECO:0000256" key="8">
    <source>
        <dbReference type="ARBA" id="ARBA00022840"/>
    </source>
</evidence>
<dbReference type="PANTHER" id="PTHR30580:SF0">
    <property type="entry name" value="PRIMOSOMAL PROTEIN N"/>
    <property type="match status" value="1"/>
</dbReference>
<dbReference type="GO" id="GO:0043138">
    <property type="term" value="F:3'-5' DNA helicase activity"/>
    <property type="evidence" value="ECO:0007669"/>
    <property type="project" value="UniProtKB-EC"/>
</dbReference>
<dbReference type="Gene3D" id="3.40.50.300">
    <property type="entry name" value="P-loop containing nucleotide triphosphate hydrolases"/>
    <property type="match status" value="2"/>
</dbReference>
<dbReference type="InterPro" id="IPR040498">
    <property type="entry name" value="PriA_CRR"/>
</dbReference>
<dbReference type="InterPro" id="IPR005259">
    <property type="entry name" value="PriA"/>
</dbReference>
<keyword evidence="9 12" id="KW-0238">DNA-binding</keyword>
<dbReference type="AlphaFoldDB" id="A0A6L8W4L2"/>
<keyword evidence="3 12" id="KW-0479">Metal-binding</keyword>